<gene>
    <name evidence="2" type="ORF">RM609_10305</name>
</gene>
<sequence length="89" mass="9361">MSRHALTAGVTGEPIARHPGRAVVHTADALDALPRADLYPRAACYDGRRKRPGDAGVRPGSASGGQAFDFDEPSAGEVFDLLDSEWGLS</sequence>
<dbReference type="EMBL" id="JAVRFI010000005">
    <property type="protein sequence ID" value="MDT0449465.1"/>
    <property type="molecule type" value="Genomic_DNA"/>
</dbReference>
<keyword evidence="3" id="KW-1185">Reference proteome</keyword>
<evidence type="ECO:0008006" key="4">
    <source>
        <dbReference type="Google" id="ProtNLM"/>
    </source>
</evidence>
<dbReference type="Proteomes" id="UP001180531">
    <property type="component" value="Unassembled WGS sequence"/>
</dbReference>
<evidence type="ECO:0000256" key="1">
    <source>
        <dbReference type="SAM" id="MobiDB-lite"/>
    </source>
</evidence>
<protein>
    <recommendedName>
        <fullName evidence="4">DUF397 domain-containing protein</fullName>
    </recommendedName>
</protein>
<reference evidence="2" key="1">
    <citation type="submission" date="2024-05" db="EMBL/GenBank/DDBJ databases">
        <title>30 novel species of actinomycetes from the DSMZ collection.</title>
        <authorList>
            <person name="Nouioui I."/>
        </authorList>
    </citation>
    <scope>NUCLEOTIDE SEQUENCE</scope>
    <source>
        <strain evidence="2">DSM 40473</strain>
    </source>
</reference>
<evidence type="ECO:0000313" key="2">
    <source>
        <dbReference type="EMBL" id="MDT0449465.1"/>
    </source>
</evidence>
<name>A0ABU2SN27_9ACTN</name>
<organism evidence="2 3">
    <name type="scientific">Streptomyces hesseae</name>
    <dbReference type="NCBI Taxonomy" id="3075519"/>
    <lineage>
        <taxon>Bacteria</taxon>
        <taxon>Bacillati</taxon>
        <taxon>Actinomycetota</taxon>
        <taxon>Actinomycetes</taxon>
        <taxon>Kitasatosporales</taxon>
        <taxon>Streptomycetaceae</taxon>
        <taxon>Streptomyces</taxon>
    </lineage>
</organism>
<proteinExistence type="predicted"/>
<evidence type="ECO:0000313" key="3">
    <source>
        <dbReference type="Proteomes" id="UP001180531"/>
    </source>
</evidence>
<feature type="region of interest" description="Disordered" evidence="1">
    <location>
        <begin position="47"/>
        <end position="72"/>
    </location>
</feature>
<accession>A0ABU2SN27</accession>
<comment type="caution">
    <text evidence="2">The sequence shown here is derived from an EMBL/GenBank/DDBJ whole genome shotgun (WGS) entry which is preliminary data.</text>
</comment>
<dbReference type="RefSeq" id="WP_311609797.1">
    <property type="nucleotide sequence ID" value="NZ_JAVRFI010000005.1"/>
</dbReference>